<feature type="chain" id="PRO_5030587889" description="Secreted protein" evidence="1">
    <location>
        <begin position="17"/>
        <end position="133"/>
    </location>
</feature>
<gene>
    <name evidence="2" type="ORF">CBRE1094_LOCUS17087</name>
</gene>
<name>A0A7S2GKI6_9EUKA</name>
<evidence type="ECO:0008006" key="3">
    <source>
        <dbReference type="Google" id="ProtNLM"/>
    </source>
</evidence>
<accession>A0A7S2GKI6</accession>
<organism evidence="2">
    <name type="scientific">Haptolina brevifila</name>
    <dbReference type="NCBI Taxonomy" id="156173"/>
    <lineage>
        <taxon>Eukaryota</taxon>
        <taxon>Haptista</taxon>
        <taxon>Haptophyta</taxon>
        <taxon>Prymnesiophyceae</taxon>
        <taxon>Prymnesiales</taxon>
        <taxon>Prymnesiaceae</taxon>
        <taxon>Haptolina</taxon>
    </lineage>
</organism>
<dbReference type="AlphaFoldDB" id="A0A7S2GKI6"/>
<reference evidence="2" key="1">
    <citation type="submission" date="2021-01" db="EMBL/GenBank/DDBJ databases">
        <authorList>
            <person name="Corre E."/>
            <person name="Pelletier E."/>
            <person name="Niang G."/>
            <person name="Scheremetjew M."/>
            <person name="Finn R."/>
            <person name="Kale V."/>
            <person name="Holt S."/>
            <person name="Cochrane G."/>
            <person name="Meng A."/>
            <person name="Brown T."/>
            <person name="Cohen L."/>
        </authorList>
    </citation>
    <scope>NUCLEOTIDE SEQUENCE</scope>
    <source>
        <strain evidence="2">UTEX LB 985</strain>
    </source>
</reference>
<evidence type="ECO:0000256" key="1">
    <source>
        <dbReference type="SAM" id="SignalP"/>
    </source>
</evidence>
<feature type="signal peptide" evidence="1">
    <location>
        <begin position="1"/>
        <end position="16"/>
    </location>
</feature>
<protein>
    <recommendedName>
        <fullName evidence="3">Secreted protein</fullName>
    </recommendedName>
</protein>
<sequence length="133" mass="13719">MLRTLIFTALSAVVNAVLLDGAVATMLGAGLTGVAPPMQLNNIAAMPAPMRAHATAMLMSPMPVLTNIVRHQIQQTAMRSAQCASNLLDLSMSDSDVPMEAEPLLEVPEGEGVGSTAMVGAAAAALALMNLRH</sequence>
<proteinExistence type="predicted"/>
<keyword evidence="1" id="KW-0732">Signal</keyword>
<evidence type="ECO:0000313" key="2">
    <source>
        <dbReference type="EMBL" id="CAD9453812.1"/>
    </source>
</evidence>
<dbReference type="EMBL" id="HBGU01031268">
    <property type="protein sequence ID" value="CAD9453812.1"/>
    <property type="molecule type" value="Transcribed_RNA"/>
</dbReference>